<reference evidence="3" key="1">
    <citation type="journal article" date="2019" name="Int. J. Syst. Evol. Microbiol.">
        <title>The Global Catalogue of Microorganisms (GCM) 10K type strain sequencing project: providing services to taxonomists for standard genome sequencing and annotation.</title>
        <authorList>
            <consortium name="The Broad Institute Genomics Platform"/>
            <consortium name="The Broad Institute Genome Sequencing Center for Infectious Disease"/>
            <person name="Wu L."/>
            <person name="Ma J."/>
        </authorList>
    </citation>
    <scope>NUCLEOTIDE SEQUENCE [LARGE SCALE GENOMIC DNA]</scope>
    <source>
        <strain evidence="3">TBRC 1826</strain>
    </source>
</reference>
<sequence>MTRVWRMEDVIAEDDAADEVSQHGGTAVLAYIRALAEHGVEVREVDHLADTERERDVAFELDIVGGWSLFLEFEAVPMERLRNGDDDVPIEIFVDGDGHLGWNAAVKAGLAKVAARRRDRDPAGPGATAPRSGGTGAAEVWRVPDVIGPLDTSDDMDVNGGETLIAYLAALADHGILVRGVDREIDAEGAGMIAFLLELDGGGALYVHVPGVPLAWLHDRAAFRDEWRAWDDEGNICEVFVQHEGYMSWERAIDAGIATARDLSRGARP</sequence>
<evidence type="ECO:0000256" key="1">
    <source>
        <dbReference type="SAM" id="MobiDB-lite"/>
    </source>
</evidence>
<feature type="region of interest" description="Disordered" evidence="1">
    <location>
        <begin position="117"/>
        <end position="136"/>
    </location>
</feature>
<dbReference type="EMBL" id="JBHSBH010000015">
    <property type="protein sequence ID" value="MFC3999102.1"/>
    <property type="molecule type" value="Genomic_DNA"/>
</dbReference>
<keyword evidence="3" id="KW-1185">Reference proteome</keyword>
<evidence type="ECO:0000313" key="2">
    <source>
        <dbReference type="EMBL" id="MFC3999102.1"/>
    </source>
</evidence>
<gene>
    <name evidence="2" type="ORF">ACFOVU_24500</name>
</gene>
<dbReference type="RefSeq" id="WP_378537344.1">
    <property type="nucleotide sequence ID" value="NZ_JBHSBH010000015.1"/>
</dbReference>
<dbReference type="Proteomes" id="UP001595847">
    <property type="component" value="Unassembled WGS sequence"/>
</dbReference>
<organism evidence="2 3">
    <name type="scientific">Nocardiopsis sediminis</name>
    <dbReference type="NCBI Taxonomy" id="1778267"/>
    <lineage>
        <taxon>Bacteria</taxon>
        <taxon>Bacillati</taxon>
        <taxon>Actinomycetota</taxon>
        <taxon>Actinomycetes</taxon>
        <taxon>Streptosporangiales</taxon>
        <taxon>Nocardiopsidaceae</taxon>
        <taxon>Nocardiopsis</taxon>
    </lineage>
</organism>
<proteinExistence type="predicted"/>
<evidence type="ECO:0000313" key="3">
    <source>
        <dbReference type="Proteomes" id="UP001595847"/>
    </source>
</evidence>
<name>A0ABV8FWH1_9ACTN</name>
<protein>
    <submittedName>
        <fullName evidence="2">Uncharacterized protein</fullName>
    </submittedName>
</protein>
<comment type="caution">
    <text evidence="2">The sequence shown here is derived from an EMBL/GenBank/DDBJ whole genome shotgun (WGS) entry which is preliminary data.</text>
</comment>
<accession>A0ABV8FWH1</accession>